<dbReference type="CDD" id="cd01879">
    <property type="entry name" value="FeoB"/>
    <property type="match status" value="1"/>
</dbReference>
<evidence type="ECO:0000259" key="2">
    <source>
        <dbReference type="PROSITE" id="PS51711"/>
    </source>
</evidence>
<dbReference type="Pfam" id="PF02421">
    <property type="entry name" value="FeoB_N"/>
    <property type="match status" value="1"/>
</dbReference>
<dbReference type="PATRIC" id="fig|2198.3.peg.1659"/>
<feature type="transmembrane region" description="Helical" evidence="1">
    <location>
        <begin position="517"/>
        <end position="539"/>
    </location>
</feature>
<dbReference type="Proteomes" id="UP000054598">
    <property type="component" value="Unassembled WGS sequence"/>
</dbReference>
<feature type="transmembrane region" description="Helical" evidence="1">
    <location>
        <begin position="386"/>
        <end position="407"/>
    </location>
</feature>
<accession>A0A101GP61</accession>
<dbReference type="SUPFAM" id="SSF52540">
    <property type="entry name" value="P-loop containing nucleoside triphosphate hydrolases"/>
    <property type="match status" value="1"/>
</dbReference>
<reference evidence="3" key="1">
    <citation type="journal article" date="2015" name="MBio">
        <title>Genome-resolved metagenomic analysis reveals roles for candidate phyla and other microbial community members in biogeochemical transformations in oil reservoirs.</title>
        <authorList>
            <person name="Hu P."/>
            <person name="Tom L."/>
            <person name="Singh A."/>
            <person name="Thomas B.C."/>
            <person name="Baker B.J."/>
            <person name="Piceno Y.M."/>
            <person name="Andersen G.L."/>
            <person name="Banfield J.F."/>
        </authorList>
    </citation>
    <scope>NUCLEOTIDE SEQUENCE [LARGE SCALE GENOMIC DNA]</scope>
    <source>
        <strain evidence="3">62_101</strain>
        <strain evidence="4">63_41</strain>
    </source>
</reference>
<dbReference type="PANTHER" id="PTHR43185">
    <property type="entry name" value="FERROUS IRON TRANSPORT PROTEIN B"/>
    <property type="match status" value="1"/>
</dbReference>
<dbReference type="Pfam" id="PF07670">
    <property type="entry name" value="Gate"/>
    <property type="match status" value="2"/>
</dbReference>
<feature type="transmembrane region" description="Helical" evidence="1">
    <location>
        <begin position="205"/>
        <end position="225"/>
    </location>
</feature>
<dbReference type="PANTHER" id="PTHR43185:SF1">
    <property type="entry name" value="FE(2+) TRANSPORTER FEOB"/>
    <property type="match status" value="1"/>
</dbReference>
<evidence type="ECO:0000313" key="5">
    <source>
        <dbReference type="Proteomes" id="UP000054323"/>
    </source>
</evidence>
<evidence type="ECO:0000313" key="3">
    <source>
        <dbReference type="EMBL" id="KUK62071.1"/>
    </source>
</evidence>
<feature type="transmembrane region" description="Helical" evidence="1">
    <location>
        <begin position="324"/>
        <end position="346"/>
    </location>
</feature>
<dbReference type="PRINTS" id="PR00326">
    <property type="entry name" value="GTP1OBG"/>
</dbReference>
<dbReference type="InterPro" id="IPR011642">
    <property type="entry name" value="Gate_dom"/>
</dbReference>
<dbReference type="Pfam" id="PF07664">
    <property type="entry name" value="FeoB_C"/>
    <property type="match status" value="1"/>
</dbReference>
<dbReference type="InterPro" id="IPR005225">
    <property type="entry name" value="Small_GTP-bd"/>
</dbReference>
<dbReference type="NCBIfam" id="TIGR00231">
    <property type="entry name" value="small_GTP"/>
    <property type="match status" value="1"/>
</dbReference>
<reference evidence="5 6" key="2">
    <citation type="journal article" date="2015" name="MBio">
        <title>Genome-Resolved Metagenomic Analysis Reveals Roles for Candidate Phyla and Other Microbial Community Members in Biogeochemical Transformations in Oil Reservoirs.</title>
        <authorList>
            <person name="Hu P."/>
            <person name="Tom L."/>
            <person name="Singh A."/>
            <person name="Thomas B.C."/>
            <person name="Baker B.J."/>
            <person name="Piceno Y.M."/>
            <person name="Andersen G.L."/>
            <person name="Banfield J.F."/>
        </authorList>
    </citation>
    <scope>NUCLEOTIDE SEQUENCE [LARGE SCALE GENOMIC DNA]</scope>
</reference>
<gene>
    <name evidence="3" type="ORF">XD82_0818</name>
    <name evidence="4" type="ORF">XE10_1674</name>
</gene>
<evidence type="ECO:0000256" key="1">
    <source>
        <dbReference type="SAM" id="Phobius"/>
    </source>
</evidence>
<dbReference type="GO" id="GO:0015093">
    <property type="term" value="F:ferrous iron transmembrane transporter activity"/>
    <property type="evidence" value="ECO:0007669"/>
    <property type="project" value="InterPro"/>
</dbReference>
<dbReference type="GO" id="GO:0005525">
    <property type="term" value="F:GTP binding"/>
    <property type="evidence" value="ECO:0007669"/>
    <property type="project" value="InterPro"/>
</dbReference>
<dbReference type="Proteomes" id="UP000054323">
    <property type="component" value="Unassembled WGS sequence"/>
</dbReference>
<feature type="transmembrane region" description="Helical" evidence="1">
    <location>
        <begin position="545"/>
        <end position="568"/>
    </location>
</feature>
<feature type="transmembrane region" description="Helical" evidence="1">
    <location>
        <begin position="448"/>
        <end position="468"/>
    </location>
</feature>
<keyword evidence="1" id="KW-0472">Membrane</keyword>
<evidence type="ECO:0000313" key="4">
    <source>
        <dbReference type="EMBL" id="KUK99834.1"/>
    </source>
</evidence>
<sequence length="571" mass="61428">MKTVVLMGNPNVGKSGIFSRLTGCRVITSNYPGTTVDVSRGKMRLLDTPAEVIDAPGTYSLTPANPAEEVAAGIFAQADLVVNVVDATNLERNLYLTLETLERGVPAAVALNLWDEAGHRGITIDVASLARLLGVPVVPTVGLTGQGIRELVERLGEAHPSETIRPMSEEERWVAVGRITGSVQTITHRHPTLRDRVAEASIRPLTGLPVALAVIAAAFLAVRWIGEGLISLVFEPLFDLYTPIVGQLSDYLGPGLLHEILIGHLIEGEIDYVQSMGLLTTGLYVPFAMILPYIVAFYLVLSILEDTGYLPRLATLTDTFFHRLGMHGYGIIPVFLGFGCNVPGALATRVLETKKQRFIAATLMSLAIPCMAQIAMIFGVLGPFGLQYVVMVFATLALVYVAVGLVLNRVVPGECPEIFLEIPPYRMPDLRVTATKTWMRVRGFIGEAIPYLFLGILLVNLLYAVGFLDWLAAVFAPVMETWLGLPAGAAVALLVGFLRKDLAVGMLVPLGMSPEQLVIAVTMLSVYFPCVATFVVLLRELGVRGMLAAAGVMVTTALLVGGALRVVLIGF</sequence>
<feature type="transmembrane region" description="Helical" evidence="1">
    <location>
        <begin position="283"/>
        <end position="304"/>
    </location>
</feature>
<feature type="domain" description="FeoB-type G" evidence="2">
    <location>
        <begin position="1"/>
        <end position="161"/>
    </location>
</feature>
<keyword evidence="1" id="KW-0812">Transmembrane</keyword>
<dbReference type="EMBL" id="LGGD01000083">
    <property type="protein sequence ID" value="KUK62071.1"/>
    <property type="molecule type" value="Genomic_DNA"/>
</dbReference>
<feature type="transmembrane region" description="Helical" evidence="1">
    <location>
        <begin position="358"/>
        <end position="380"/>
    </location>
</feature>
<evidence type="ECO:0000313" key="6">
    <source>
        <dbReference type="Proteomes" id="UP000054598"/>
    </source>
</evidence>
<comment type="caution">
    <text evidence="3">The sequence shown here is derived from an EMBL/GenBank/DDBJ whole genome shotgun (WGS) entry which is preliminary data.</text>
</comment>
<keyword evidence="1" id="KW-1133">Transmembrane helix</keyword>
<dbReference type="Gene3D" id="3.40.50.300">
    <property type="entry name" value="P-loop containing nucleotide triphosphate hydrolases"/>
    <property type="match status" value="1"/>
</dbReference>
<dbReference type="InterPro" id="IPR011640">
    <property type="entry name" value="Fe2_transport_prot_B_C"/>
</dbReference>
<dbReference type="PROSITE" id="PS51711">
    <property type="entry name" value="G_FEOB"/>
    <property type="match status" value="1"/>
</dbReference>
<dbReference type="InterPro" id="IPR006073">
    <property type="entry name" value="GTP-bd"/>
</dbReference>
<organism evidence="3 5">
    <name type="scientific">Methanoculleus marisnigri</name>
    <dbReference type="NCBI Taxonomy" id="2198"/>
    <lineage>
        <taxon>Archaea</taxon>
        <taxon>Methanobacteriati</taxon>
        <taxon>Methanobacteriota</taxon>
        <taxon>Stenosarchaea group</taxon>
        <taxon>Methanomicrobia</taxon>
        <taxon>Methanomicrobiales</taxon>
        <taxon>Methanomicrobiaceae</taxon>
        <taxon>Methanoculleus</taxon>
    </lineage>
</organism>
<dbReference type="InterPro" id="IPR030389">
    <property type="entry name" value="G_FEOB_dom"/>
</dbReference>
<dbReference type="InterPro" id="IPR050860">
    <property type="entry name" value="FeoB_GTPase"/>
</dbReference>
<protein>
    <submittedName>
        <fullName evidence="3">Ferrous iron transport protein B</fullName>
    </submittedName>
</protein>
<feature type="transmembrane region" description="Helical" evidence="1">
    <location>
        <begin position="474"/>
        <end position="497"/>
    </location>
</feature>
<dbReference type="EMBL" id="LGHE01000223">
    <property type="protein sequence ID" value="KUK99834.1"/>
    <property type="molecule type" value="Genomic_DNA"/>
</dbReference>
<dbReference type="GO" id="GO:0005886">
    <property type="term" value="C:plasma membrane"/>
    <property type="evidence" value="ECO:0007669"/>
    <property type="project" value="TreeGrafter"/>
</dbReference>
<dbReference type="AlphaFoldDB" id="A0A101GP61"/>
<name>A0A101GP61_9EURY</name>
<dbReference type="InterPro" id="IPR027417">
    <property type="entry name" value="P-loop_NTPase"/>
</dbReference>
<proteinExistence type="predicted"/>